<gene>
    <name evidence="2" type="ORF">AUC31_02190</name>
</gene>
<evidence type="ECO:0000313" key="2">
    <source>
        <dbReference type="EMBL" id="ALS74137.1"/>
    </source>
</evidence>
<dbReference type="Pfam" id="PF13460">
    <property type="entry name" value="NAD_binding_10"/>
    <property type="match status" value="1"/>
</dbReference>
<dbReference type="AlphaFoldDB" id="A0A0U2N3C0"/>
<dbReference type="InterPro" id="IPR036291">
    <property type="entry name" value="NAD(P)-bd_dom_sf"/>
</dbReference>
<dbReference type="OrthoDB" id="9798632at2"/>
<dbReference type="PANTHER" id="PTHR14097:SF7">
    <property type="entry name" value="OXIDOREDUCTASE HTATIP2"/>
    <property type="match status" value="1"/>
</dbReference>
<evidence type="ECO:0000259" key="1">
    <source>
        <dbReference type="Pfam" id="PF13460"/>
    </source>
</evidence>
<dbReference type="EMBL" id="CP013659">
    <property type="protein sequence ID" value="ALS74137.1"/>
    <property type="molecule type" value="Genomic_DNA"/>
</dbReference>
<proteinExistence type="predicted"/>
<dbReference type="SUPFAM" id="SSF51735">
    <property type="entry name" value="NAD(P)-binding Rossmann-fold domains"/>
    <property type="match status" value="1"/>
</dbReference>
<dbReference type="STRING" id="200991.AUC31_02190"/>
<dbReference type="Gene3D" id="3.40.50.720">
    <property type="entry name" value="NAD(P)-binding Rossmann-like Domain"/>
    <property type="match status" value="1"/>
</dbReference>
<name>A0A0U2N3C0_9BACL</name>
<keyword evidence="3" id="KW-1185">Reference proteome</keyword>
<organism evidence="2 3">
    <name type="scientific">Planococcus rifietoensis</name>
    <dbReference type="NCBI Taxonomy" id="200991"/>
    <lineage>
        <taxon>Bacteria</taxon>
        <taxon>Bacillati</taxon>
        <taxon>Bacillota</taxon>
        <taxon>Bacilli</taxon>
        <taxon>Bacillales</taxon>
        <taxon>Caryophanaceae</taxon>
        <taxon>Planococcus</taxon>
    </lineage>
</organism>
<accession>A0A0U2N3C0</accession>
<sequence length="218" mass="24510">MNALVIGATGATGKDLVEQLMKDDSFEKVDVFVRRPLDNQHDKLTDHVIDFDQPDTWRDLVKGDVLFSCLGTTIKAAGSKEAQWKVDYGYQYEFAKAARENGVERYVLVSAEFASPKARSFYSKMKGQLEEAVKELGFPKLTIIKPPILMRKGSDRTFEVLGLKAIQFMNKAGLFRSQQPLPTEDLAMAMINSAKRTQDENEPLIGTAIRKRASLKFN</sequence>
<feature type="domain" description="NAD(P)-binding" evidence="1">
    <location>
        <begin position="7"/>
        <end position="153"/>
    </location>
</feature>
<protein>
    <submittedName>
        <fullName evidence="2">Semialdehyde dehydrogenase</fullName>
    </submittedName>
</protein>
<dbReference type="PANTHER" id="PTHR14097">
    <property type="entry name" value="OXIDOREDUCTASE HTATIP2"/>
    <property type="match status" value="1"/>
</dbReference>
<dbReference type="InterPro" id="IPR016040">
    <property type="entry name" value="NAD(P)-bd_dom"/>
</dbReference>
<dbReference type="KEGG" id="prt:AUC31_02190"/>
<reference evidence="2" key="1">
    <citation type="submission" date="2016-01" db="EMBL/GenBank/DDBJ databases">
        <title>Complete genome of Planococcus rifietoensis type strain M8.</title>
        <authorList>
            <person name="See-Too W.S."/>
        </authorList>
    </citation>
    <scope>NUCLEOTIDE SEQUENCE [LARGE SCALE GENOMIC DNA]</scope>
    <source>
        <strain evidence="2">M8</strain>
    </source>
</reference>
<dbReference type="RefSeq" id="WP_058380845.1">
    <property type="nucleotide sequence ID" value="NZ_CP013659.2"/>
</dbReference>
<dbReference type="Proteomes" id="UP000067683">
    <property type="component" value="Chromosome"/>
</dbReference>
<evidence type="ECO:0000313" key="3">
    <source>
        <dbReference type="Proteomes" id="UP000067683"/>
    </source>
</evidence>